<evidence type="ECO:0000313" key="1">
    <source>
        <dbReference type="EMBL" id="KAJ5247250.1"/>
    </source>
</evidence>
<organism evidence="1 2">
    <name type="scientific">Penicillium chermesinum</name>
    <dbReference type="NCBI Taxonomy" id="63820"/>
    <lineage>
        <taxon>Eukaryota</taxon>
        <taxon>Fungi</taxon>
        <taxon>Dikarya</taxon>
        <taxon>Ascomycota</taxon>
        <taxon>Pezizomycotina</taxon>
        <taxon>Eurotiomycetes</taxon>
        <taxon>Eurotiomycetidae</taxon>
        <taxon>Eurotiales</taxon>
        <taxon>Aspergillaceae</taxon>
        <taxon>Penicillium</taxon>
    </lineage>
</organism>
<dbReference type="RefSeq" id="XP_058334671.1">
    <property type="nucleotide sequence ID" value="XM_058471530.1"/>
</dbReference>
<gene>
    <name evidence="1" type="ORF">N7468_002233</name>
</gene>
<reference evidence="1" key="1">
    <citation type="submission" date="2022-11" db="EMBL/GenBank/DDBJ databases">
        <authorList>
            <person name="Petersen C."/>
        </authorList>
    </citation>
    <scope>NUCLEOTIDE SEQUENCE</scope>
    <source>
        <strain evidence="1">IBT 19713</strain>
    </source>
</reference>
<dbReference type="AlphaFoldDB" id="A0A9W9PI53"/>
<keyword evidence="2" id="KW-1185">Reference proteome</keyword>
<reference evidence="1" key="2">
    <citation type="journal article" date="2023" name="IMA Fungus">
        <title>Comparative genomic study of the Penicillium genus elucidates a diverse pangenome and 15 lateral gene transfer events.</title>
        <authorList>
            <person name="Petersen C."/>
            <person name="Sorensen T."/>
            <person name="Nielsen M.R."/>
            <person name="Sondergaard T.E."/>
            <person name="Sorensen J.L."/>
            <person name="Fitzpatrick D.A."/>
            <person name="Frisvad J.C."/>
            <person name="Nielsen K.L."/>
        </authorList>
    </citation>
    <scope>NUCLEOTIDE SEQUENCE</scope>
    <source>
        <strain evidence="1">IBT 19713</strain>
    </source>
</reference>
<dbReference type="EMBL" id="JAPQKS010000002">
    <property type="protein sequence ID" value="KAJ5247250.1"/>
    <property type="molecule type" value="Genomic_DNA"/>
</dbReference>
<name>A0A9W9PI53_9EURO</name>
<comment type="caution">
    <text evidence="1">The sequence shown here is derived from an EMBL/GenBank/DDBJ whole genome shotgun (WGS) entry which is preliminary data.</text>
</comment>
<proteinExistence type="predicted"/>
<accession>A0A9W9PI53</accession>
<sequence length="111" mass="12178">MPRRFISITAPVLRTYSRGYLATTSESVSLEPAQGWGTFGWLLSAFLITLCSLMCIENQTPLFSISLSPKASEANGLWMPGNGRAAADGIERNVGRACSLFARWHGPRETR</sequence>
<dbReference type="GeneID" id="83198833"/>
<dbReference type="Proteomes" id="UP001150941">
    <property type="component" value="Unassembled WGS sequence"/>
</dbReference>
<protein>
    <submittedName>
        <fullName evidence="1">Uncharacterized protein</fullName>
    </submittedName>
</protein>
<evidence type="ECO:0000313" key="2">
    <source>
        <dbReference type="Proteomes" id="UP001150941"/>
    </source>
</evidence>